<protein>
    <submittedName>
        <fullName evidence="2">3-oxoacyl-[acyl-carrier-protein] reductase</fullName>
    </submittedName>
</protein>
<dbReference type="InterPro" id="IPR002347">
    <property type="entry name" value="SDR_fam"/>
</dbReference>
<proteinExistence type="inferred from homology"/>
<dbReference type="PRINTS" id="PR00081">
    <property type="entry name" value="GDHRDH"/>
</dbReference>
<dbReference type="Gene3D" id="3.40.50.720">
    <property type="entry name" value="NAD(P)-binding Rossmann-like Domain"/>
    <property type="match status" value="1"/>
</dbReference>
<evidence type="ECO:0000313" key="2">
    <source>
        <dbReference type="EMBL" id="GAA4612105.1"/>
    </source>
</evidence>
<organism evidence="2 3">
    <name type="scientific">Actinoallomurus liliacearum</name>
    <dbReference type="NCBI Taxonomy" id="1080073"/>
    <lineage>
        <taxon>Bacteria</taxon>
        <taxon>Bacillati</taxon>
        <taxon>Actinomycetota</taxon>
        <taxon>Actinomycetes</taxon>
        <taxon>Streptosporangiales</taxon>
        <taxon>Thermomonosporaceae</taxon>
        <taxon>Actinoallomurus</taxon>
    </lineage>
</organism>
<dbReference type="Pfam" id="PF13561">
    <property type="entry name" value="adh_short_C2"/>
    <property type="match status" value="1"/>
</dbReference>
<dbReference type="PANTHER" id="PTHR42879:SF2">
    <property type="entry name" value="3-OXOACYL-[ACYL-CARRIER-PROTEIN] REDUCTASE FABG"/>
    <property type="match status" value="1"/>
</dbReference>
<dbReference type="Proteomes" id="UP001500212">
    <property type="component" value="Unassembled WGS sequence"/>
</dbReference>
<dbReference type="SUPFAM" id="SSF51735">
    <property type="entry name" value="NAD(P)-binding Rossmann-fold domains"/>
    <property type="match status" value="1"/>
</dbReference>
<dbReference type="RefSeq" id="WP_345359550.1">
    <property type="nucleotide sequence ID" value="NZ_BAABHJ010000019.1"/>
</dbReference>
<name>A0ABP8TT01_9ACTN</name>
<keyword evidence="3" id="KW-1185">Reference proteome</keyword>
<gene>
    <name evidence="2" type="primary">fabG_4</name>
    <name evidence="2" type="ORF">GCM10023195_51690</name>
</gene>
<dbReference type="InterPro" id="IPR050259">
    <property type="entry name" value="SDR"/>
</dbReference>
<evidence type="ECO:0000313" key="3">
    <source>
        <dbReference type="Proteomes" id="UP001500212"/>
    </source>
</evidence>
<dbReference type="InterPro" id="IPR036291">
    <property type="entry name" value="NAD(P)-bd_dom_sf"/>
</dbReference>
<dbReference type="PANTHER" id="PTHR42879">
    <property type="entry name" value="3-OXOACYL-(ACYL-CARRIER-PROTEIN) REDUCTASE"/>
    <property type="match status" value="1"/>
</dbReference>
<comment type="caution">
    <text evidence="2">The sequence shown here is derived from an EMBL/GenBank/DDBJ whole genome shotgun (WGS) entry which is preliminary data.</text>
</comment>
<accession>A0ABP8TT01</accession>
<dbReference type="PROSITE" id="PS00061">
    <property type="entry name" value="ADH_SHORT"/>
    <property type="match status" value="1"/>
</dbReference>
<dbReference type="EMBL" id="BAABHJ010000019">
    <property type="protein sequence ID" value="GAA4612105.1"/>
    <property type="molecule type" value="Genomic_DNA"/>
</dbReference>
<evidence type="ECO:0000256" key="1">
    <source>
        <dbReference type="ARBA" id="ARBA00006484"/>
    </source>
</evidence>
<sequence length="251" mass="26914">MDLGLADKRVLVTGATRGIGRATARLFGEEGARVAVGYHTSDAAAKSLVDELGGESRACAVRLDLADPDSIEAAVRAVEERWGGVDVVVANAQTWEWIDPAEIPPYEDFPMDYWLARYRENAEGHMWTVRYALRGMRARGWGRVVLLSSVTAEHGNPGSELYSASKAALHGFARGLMWTRDGVLVNVVAPGGTVTESLDAVDPELLERVTRDTPSGRLTTAEEVARVIVFLGSAANGNVNGEVVHTAGGTR</sequence>
<comment type="similarity">
    <text evidence="1">Belongs to the short-chain dehydrogenases/reductases (SDR) family.</text>
</comment>
<dbReference type="CDD" id="cd05233">
    <property type="entry name" value="SDR_c"/>
    <property type="match status" value="1"/>
</dbReference>
<dbReference type="InterPro" id="IPR020904">
    <property type="entry name" value="Sc_DH/Rdtase_CS"/>
</dbReference>
<reference evidence="3" key="1">
    <citation type="journal article" date="2019" name="Int. J. Syst. Evol. Microbiol.">
        <title>The Global Catalogue of Microorganisms (GCM) 10K type strain sequencing project: providing services to taxonomists for standard genome sequencing and annotation.</title>
        <authorList>
            <consortium name="The Broad Institute Genomics Platform"/>
            <consortium name="The Broad Institute Genome Sequencing Center for Infectious Disease"/>
            <person name="Wu L."/>
            <person name="Ma J."/>
        </authorList>
    </citation>
    <scope>NUCLEOTIDE SEQUENCE [LARGE SCALE GENOMIC DNA]</scope>
    <source>
        <strain evidence="3">JCM 17938</strain>
    </source>
</reference>